<dbReference type="PANTHER" id="PTHR31490">
    <property type="entry name" value="GLYCOSYL HYDROLASE"/>
    <property type="match status" value="1"/>
</dbReference>
<keyword evidence="9" id="KW-1185">Reference proteome</keyword>
<keyword evidence="2" id="KW-0378">Hydrolase</keyword>
<evidence type="ECO:0000256" key="2">
    <source>
        <dbReference type="ARBA" id="ARBA00022801"/>
    </source>
</evidence>
<dbReference type="GO" id="GO:0031176">
    <property type="term" value="F:endo-1,4-beta-xylanase activity"/>
    <property type="evidence" value="ECO:0007669"/>
    <property type="project" value="UniProtKB-ARBA"/>
</dbReference>
<gene>
    <name evidence="8" type="ORF">SO802_028879</name>
</gene>
<dbReference type="PROSITE" id="PS51760">
    <property type="entry name" value="GH10_2"/>
    <property type="match status" value="1"/>
</dbReference>
<feature type="domain" description="GH10" evidence="7">
    <location>
        <begin position="95"/>
        <end position="303"/>
    </location>
</feature>
<name>A0AAW2BRG7_9ROSI</name>
<evidence type="ECO:0000256" key="1">
    <source>
        <dbReference type="ARBA" id="ARBA00007495"/>
    </source>
</evidence>
<evidence type="ECO:0000259" key="7">
    <source>
        <dbReference type="PROSITE" id="PS51760"/>
    </source>
</evidence>
<protein>
    <recommendedName>
        <fullName evidence="7">GH10 domain-containing protein</fullName>
    </recommendedName>
</protein>
<dbReference type="SMART" id="SM00633">
    <property type="entry name" value="Glyco_10"/>
    <property type="match status" value="1"/>
</dbReference>
<evidence type="ECO:0000256" key="3">
    <source>
        <dbReference type="ARBA" id="ARBA00023277"/>
    </source>
</evidence>
<comment type="similarity">
    <text evidence="1">Belongs to the glycosyl hydrolase 10 (cellulase F) family.</text>
</comment>
<dbReference type="Pfam" id="PF00331">
    <property type="entry name" value="Glyco_hydro_10"/>
    <property type="match status" value="2"/>
</dbReference>
<proteinExistence type="inferred from homology"/>
<dbReference type="InterPro" id="IPR001000">
    <property type="entry name" value="GH10_dom"/>
</dbReference>
<dbReference type="InterPro" id="IPR017853">
    <property type="entry name" value="GH"/>
</dbReference>
<dbReference type="Proteomes" id="UP001459277">
    <property type="component" value="Unassembled WGS sequence"/>
</dbReference>
<dbReference type="SUPFAM" id="SSF51445">
    <property type="entry name" value="(Trans)glycosidases"/>
    <property type="match status" value="1"/>
</dbReference>
<dbReference type="Gene3D" id="3.20.20.80">
    <property type="entry name" value="Glycosidases"/>
    <property type="match status" value="2"/>
</dbReference>
<dbReference type="GO" id="GO:0000272">
    <property type="term" value="P:polysaccharide catabolic process"/>
    <property type="evidence" value="ECO:0007669"/>
    <property type="project" value="UniProtKB-KW"/>
</dbReference>
<evidence type="ECO:0000313" key="8">
    <source>
        <dbReference type="EMBL" id="KAK9988640.1"/>
    </source>
</evidence>
<evidence type="ECO:0000313" key="9">
    <source>
        <dbReference type="Proteomes" id="UP001459277"/>
    </source>
</evidence>
<dbReference type="InterPro" id="IPR031158">
    <property type="entry name" value="GH10_AS"/>
</dbReference>
<keyword evidence="3" id="KW-0119">Carbohydrate metabolism</keyword>
<sequence>MAACRVVEFGSELGLHRAIVEGDSELVVKALRSWIQVSDGDFQVRAVLKTNTGFKHVGAVFASFSKHLTFANLFKARMHRWRYGQIASHCNLSPKSSGTPIKIKALRSSRFTVTGFEDEMKWSTTVPSPGQEDYTAADALLQFAKQNSIPVRGHNVLWDFPLTVQGWVSSLSPTDLAMAEKRGSIPLFQDALATFYNAAKGIDRTTTFFMNEFNTIEDNRDPLSTPSKYIAKLKQIQSFPRNNNLKQEIGLESYFCNAPDLAYVRSSIDTLASTGFPIWITELDIANALGQQVIKKFKRQKYT</sequence>
<dbReference type="PROSITE" id="PS00591">
    <property type="entry name" value="GH10_1"/>
    <property type="match status" value="1"/>
</dbReference>
<comment type="caution">
    <text evidence="8">The sequence shown here is derived from an EMBL/GenBank/DDBJ whole genome shotgun (WGS) entry which is preliminary data.</text>
</comment>
<reference evidence="8 9" key="1">
    <citation type="submission" date="2024-01" db="EMBL/GenBank/DDBJ databases">
        <title>A telomere-to-telomere, gap-free genome of sweet tea (Lithocarpus litseifolius).</title>
        <authorList>
            <person name="Zhou J."/>
        </authorList>
    </citation>
    <scope>NUCLEOTIDE SEQUENCE [LARGE SCALE GENOMIC DNA]</scope>
    <source>
        <strain evidence="8">Zhou-2022a</strain>
        <tissue evidence="8">Leaf</tissue>
    </source>
</reference>
<evidence type="ECO:0000256" key="4">
    <source>
        <dbReference type="ARBA" id="ARBA00023295"/>
    </source>
</evidence>
<dbReference type="InterPro" id="IPR044846">
    <property type="entry name" value="GH10"/>
</dbReference>
<accession>A0AAW2BRG7</accession>
<evidence type="ECO:0000256" key="6">
    <source>
        <dbReference type="PROSITE-ProRule" id="PRU10061"/>
    </source>
</evidence>
<evidence type="ECO:0000256" key="5">
    <source>
        <dbReference type="ARBA" id="ARBA00023326"/>
    </source>
</evidence>
<dbReference type="EMBL" id="JAZDWU010000010">
    <property type="protein sequence ID" value="KAK9988640.1"/>
    <property type="molecule type" value="Genomic_DNA"/>
</dbReference>
<keyword evidence="4" id="KW-0326">Glycosidase</keyword>
<dbReference type="PANTHER" id="PTHR31490:SF2">
    <property type="entry name" value="GLYCOSYL HYDROLASE FAMILY 10 PROTEIN"/>
    <property type="match status" value="1"/>
</dbReference>
<keyword evidence="5" id="KW-0624">Polysaccharide degradation</keyword>
<dbReference type="AlphaFoldDB" id="A0AAW2BRG7"/>
<organism evidence="8 9">
    <name type="scientific">Lithocarpus litseifolius</name>
    <dbReference type="NCBI Taxonomy" id="425828"/>
    <lineage>
        <taxon>Eukaryota</taxon>
        <taxon>Viridiplantae</taxon>
        <taxon>Streptophyta</taxon>
        <taxon>Embryophyta</taxon>
        <taxon>Tracheophyta</taxon>
        <taxon>Spermatophyta</taxon>
        <taxon>Magnoliopsida</taxon>
        <taxon>eudicotyledons</taxon>
        <taxon>Gunneridae</taxon>
        <taxon>Pentapetalae</taxon>
        <taxon>rosids</taxon>
        <taxon>fabids</taxon>
        <taxon>Fagales</taxon>
        <taxon>Fagaceae</taxon>
        <taxon>Lithocarpus</taxon>
    </lineage>
</organism>
<feature type="active site" description="Nucleophile" evidence="6">
    <location>
        <position position="282"/>
    </location>
</feature>